<feature type="region of interest" description="Disordered" evidence="1">
    <location>
        <begin position="1"/>
        <end position="38"/>
    </location>
</feature>
<dbReference type="Gene3D" id="2.130.10.10">
    <property type="entry name" value="YVTN repeat-like/Quinoprotein amine dehydrogenase"/>
    <property type="match status" value="1"/>
</dbReference>
<dbReference type="Proteomes" id="UP000245946">
    <property type="component" value="Unassembled WGS sequence"/>
</dbReference>
<dbReference type="EMBL" id="KZ819291">
    <property type="protein sequence ID" value="PWN98563.1"/>
    <property type="molecule type" value="Genomic_DNA"/>
</dbReference>
<evidence type="ECO:0000256" key="1">
    <source>
        <dbReference type="SAM" id="MobiDB-lite"/>
    </source>
</evidence>
<organism evidence="2 3">
    <name type="scientific">Tilletiopsis washingtonensis</name>
    <dbReference type="NCBI Taxonomy" id="58919"/>
    <lineage>
        <taxon>Eukaryota</taxon>
        <taxon>Fungi</taxon>
        <taxon>Dikarya</taxon>
        <taxon>Basidiomycota</taxon>
        <taxon>Ustilaginomycotina</taxon>
        <taxon>Exobasidiomycetes</taxon>
        <taxon>Entylomatales</taxon>
        <taxon>Entylomatales incertae sedis</taxon>
        <taxon>Tilletiopsis</taxon>
    </lineage>
</organism>
<dbReference type="SUPFAM" id="SSF50998">
    <property type="entry name" value="Quinoprotein alcohol dehydrogenase-like"/>
    <property type="match status" value="1"/>
</dbReference>
<dbReference type="RefSeq" id="XP_025598842.1">
    <property type="nucleotide sequence ID" value="XM_025742250.1"/>
</dbReference>
<evidence type="ECO:0008006" key="4">
    <source>
        <dbReference type="Google" id="ProtNLM"/>
    </source>
</evidence>
<dbReference type="InterPro" id="IPR011047">
    <property type="entry name" value="Quinoprotein_ADH-like_sf"/>
</dbReference>
<evidence type="ECO:0000313" key="3">
    <source>
        <dbReference type="Proteomes" id="UP000245946"/>
    </source>
</evidence>
<dbReference type="PANTHER" id="PTHR13211">
    <property type="entry name" value="TELOMERASE CAJAL BODY PROTEIN 1"/>
    <property type="match status" value="1"/>
</dbReference>
<dbReference type="OrthoDB" id="239865at2759"/>
<dbReference type="InterPro" id="IPR015943">
    <property type="entry name" value="WD40/YVTN_repeat-like_dom_sf"/>
</dbReference>
<sequence>MSNDSAGSQVDDFAQLQAQAAAPESAEHAMPSRAALLLPPPGQSPPLHETLDIAELLAASPGASRRSTDAQAQFWRGAKWSPDGSHVLLQRESHILDLCALVASDPGAASGSTAASRLCLKHVLSVSSPSPLLSYVWYPFASHAQPATWCFAFGARDVPVRLVDAYAGKTRASYPIEDHVERFVGPQALAFSLDGTRLYAGHATSLSVFELSFPGSAPRTMALTPSRRPQPGVDPAQRGLVSALAVGWSVTSEEEMEELVAVGTFAGTVGIYAPARGRKAEKCLVAGWRETERRGVTQLLFHPAAPHILLLSSRHDSSIRALDLRYLAQQPDFLSPAPAAASLGTFVRRAGTSQRLAFDVGASGTRLVAGDVKGTVAVWDVDLNAVEGEEARFGDAVRNETHEWPPLASWSAAQDSLGAALLHPSLPLLLTVSGARHWDAGAAARDSSESSESESELEAALPPSRRSAGYCTHDSAARLWDLSGRPDNPTA</sequence>
<gene>
    <name evidence="2" type="ORF">FA09DRAFT_329616</name>
</gene>
<keyword evidence="3" id="KW-1185">Reference proteome</keyword>
<accession>A0A316ZE95</accession>
<proteinExistence type="predicted"/>
<dbReference type="GeneID" id="37269794"/>
<protein>
    <recommendedName>
        <fullName evidence="4">WD40 repeat-like protein</fullName>
    </recommendedName>
</protein>
<dbReference type="STRING" id="58919.A0A316ZE95"/>
<evidence type="ECO:0000313" key="2">
    <source>
        <dbReference type="EMBL" id="PWN98563.1"/>
    </source>
</evidence>
<dbReference type="AlphaFoldDB" id="A0A316ZE95"/>
<dbReference type="InterPro" id="IPR051150">
    <property type="entry name" value="SWT21/TCAB1_mRNA_Telomere"/>
</dbReference>
<feature type="region of interest" description="Disordered" evidence="1">
    <location>
        <begin position="441"/>
        <end position="469"/>
    </location>
</feature>
<name>A0A316ZE95_9BASI</name>
<reference evidence="2 3" key="1">
    <citation type="journal article" date="2018" name="Mol. Biol. Evol.">
        <title>Broad Genomic Sampling Reveals a Smut Pathogenic Ancestry of the Fungal Clade Ustilaginomycotina.</title>
        <authorList>
            <person name="Kijpornyongpan T."/>
            <person name="Mondo S.J."/>
            <person name="Barry K."/>
            <person name="Sandor L."/>
            <person name="Lee J."/>
            <person name="Lipzen A."/>
            <person name="Pangilinan J."/>
            <person name="LaButti K."/>
            <person name="Hainaut M."/>
            <person name="Henrissat B."/>
            <person name="Grigoriev I.V."/>
            <person name="Spatafora J.W."/>
            <person name="Aime M.C."/>
        </authorList>
    </citation>
    <scope>NUCLEOTIDE SEQUENCE [LARGE SCALE GENOMIC DNA]</scope>
    <source>
        <strain evidence="2 3">MCA 4186</strain>
    </source>
</reference>
<dbReference type="PANTHER" id="PTHR13211:SF0">
    <property type="entry name" value="TELOMERASE CAJAL BODY PROTEIN 1"/>
    <property type="match status" value="1"/>
</dbReference>